<evidence type="ECO:0000256" key="1">
    <source>
        <dbReference type="SAM" id="Phobius"/>
    </source>
</evidence>
<evidence type="ECO:0000259" key="2">
    <source>
        <dbReference type="SMART" id="SM00014"/>
    </source>
</evidence>
<dbReference type="Gene3D" id="1.20.144.10">
    <property type="entry name" value="Phosphatidic acid phosphatase type 2/haloperoxidase"/>
    <property type="match status" value="1"/>
</dbReference>
<proteinExistence type="predicted"/>
<feature type="transmembrane region" description="Helical" evidence="1">
    <location>
        <begin position="143"/>
        <end position="161"/>
    </location>
</feature>
<evidence type="ECO:0000313" key="4">
    <source>
        <dbReference type="Proteomes" id="UP000249341"/>
    </source>
</evidence>
<organism evidence="3 4">
    <name type="scientific">Actinoplanes lutulentus</name>
    <dbReference type="NCBI Taxonomy" id="1287878"/>
    <lineage>
        <taxon>Bacteria</taxon>
        <taxon>Bacillati</taxon>
        <taxon>Actinomycetota</taxon>
        <taxon>Actinomycetes</taxon>
        <taxon>Micromonosporales</taxon>
        <taxon>Micromonosporaceae</taxon>
        <taxon>Actinoplanes</taxon>
    </lineage>
</organism>
<evidence type="ECO:0000313" key="3">
    <source>
        <dbReference type="EMBL" id="RAK42671.1"/>
    </source>
</evidence>
<protein>
    <submittedName>
        <fullName evidence="3">PAP2 superfamily protein</fullName>
    </submittedName>
</protein>
<keyword evidence="4" id="KW-1185">Reference proteome</keyword>
<sequence length="307" mass="31740">MTTVASKPARSAGNSAVPARSFWHTVSPLLVSVLAAGGVAAMYYVFVRTSLGQLVDTTAMSGGDVNHPQVIEVLSKALNYTHLTLLGLVCVLAAGLGVVQRRFDLAIGAAFVVGAANLATQLLKSRLPRPDLDGTAMMNSFPSGHVTAAASVAFVLVLVFPRALRGTIGLIGAVYVTVVAVATVWAEWHRPSDTIAALLIVLACGGLVVWGVRLRRRGATRPLHLPNMLVMGILAVTSAVTAAAGLIGLLAVALTERGSPEFVSGQFAFSTGSAGIVACVAGTFIIWVRLTADEPPSSRPVPGGKKK</sequence>
<dbReference type="AlphaFoldDB" id="A0A327ZK94"/>
<keyword evidence="1" id="KW-1133">Transmembrane helix</keyword>
<comment type="caution">
    <text evidence="3">The sequence shown here is derived from an EMBL/GenBank/DDBJ whole genome shotgun (WGS) entry which is preliminary data.</text>
</comment>
<feature type="transmembrane region" description="Helical" evidence="1">
    <location>
        <begin position="21"/>
        <end position="46"/>
    </location>
</feature>
<feature type="transmembrane region" description="Helical" evidence="1">
    <location>
        <begin position="233"/>
        <end position="255"/>
    </location>
</feature>
<feature type="transmembrane region" description="Helical" evidence="1">
    <location>
        <begin position="105"/>
        <end position="123"/>
    </location>
</feature>
<reference evidence="3 4" key="1">
    <citation type="submission" date="2018-06" db="EMBL/GenBank/DDBJ databases">
        <title>Genomic Encyclopedia of Type Strains, Phase III (KMG-III): the genomes of soil and plant-associated and newly described type strains.</title>
        <authorList>
            <person name="Whitman W."/>
        </authorList>
    </citation>
    <scope>NUCLEOTIDE SEQUENCE [LARGE SCALE GENOMIC DNA]</scope>
    <source>
        <strain evidence="3 4">CGMCC 4.7090</strain>
    </source>
</reference>
<gene>
    <name evidence="3" type="ORF">B0I29_102496</name>
</gene>
<dbReference type="InterPro" id="IPR000326">
    <property type="entry name" value="PAP2/HPO"/>
</dbReference>
<feature type="transmembrane region" description="Helical" evidence="1">
    <location>
        <begin position="267"/>
        <end position="290"/>
    </location>
</feature>
<dbReference type="EMBL" id="QLMJ01000002">
    <property type="protein sequence ID" value="RAK42671.1"/>
    <property type="molecule type" value="Genomic_DNA"/>
</dbReference>
<keyword evidence="1" id="KW-0812">Transmembrane</keyword>
<dbReference type="SUPFAM" id="SSF48317">
    <property type="entry name" value="Acid phosphatase/Vanadium-dependent haloperoxidase"/>
    <property type="match status" value="1"/>
</dbReference>
<dbReference type="InterPro" id="IPR036938">
    <property type="entry name" value="PAP2/HPO_sf"/>
</dbReference>
<name>A0A327ZK94_9ACTN</name>
<keyword evidence="1" id="KW-0472">Membrane</keyword>
<accession>A0A327ZK94</accession>
<dbReference type="SMART" id="SM00014">
    <property type="entry name" value="acidPPc"/>
    <property type="match status" value="1"/>
</dbReference>
<feature type="transmembrane region" description="Helical" evidence="1">
    <location>
        <begin position="80"/>
        <end position="98"/>
    </location>
</feature>
<feature type="transmembrane region" description="Helical" evidence="1">
    <location>
        <begin position="168"/>
        <end position="188"/>
    </location>
</feature>
<dbReference type="Pfam" id="PF01569">
    <property type="entry name" value="PAP2"/>
    <property type="match status" value="1"/>
</dbReference>
<feature type="domain" description="Phosphatidic acid phosphatase type 2/haloperoxidase" evidence="2">
    <location>
        <begin position="106"/>
        <end position="209"/>
    </location>
</feature>
<feature type="transmembrane region" description="Helical" evidence="1">
    <location>
        <begin position="194"/>
        <end position="212"/>
    </location>
</feature>
<dbReference type="Proteomes" id="UP000249341">
    <property type="component" value="Unassembled WGS sequence"/>
</dbReference>